<dbReference type="EMBL" id="BQXY01000002">
    <property type="protein sequence ID" value="GKU24710.1"/>
    <property type="molecule type" value="Genomic_DNA"/>
</dbReference>
<sequence length="56" mass="6583">MYDLKKNQETNDTSKETDLNKENDSRNIGDRAYYRSHLTDSVLYTKSSYVPTESLF</sequence>
<evidence type="ECO:0000313" key="2">
    <source>
        <dbReference type="EMBL" id="GKU24710.1"/>
    </source>
</evidence>
<comment type="caution">
    <text evidence="2">The sequence shown here is derived from an EMBL/GenBank/DDBJ whole genome shotgun (WGS) entry which is preliminary data.</text>
</comment>
<keyword evidence="3" id="KW-1185">Reference proteome</keyword>
<dbReference type="Proteomes" id="UP001057868">
    <property type="component" value="Unassembled WGS sequence"/>
</dbReference>
<reference evidence="2" key="1">
    <citation type="journal article" date="2023" name="Int. J. Syst. Evol. Microbiol.">
        <title>&lt;i&gt;Clostridium folliculivorans&lt;/i&gt; sp. nov., isolated from soil samples of an organic paddy in Japan.</title>
        <authorList>
            <person name="Tazawa J."/>
            <person name="Kobayashi H."/>
            <person name="Tanizawa Y."/>
            <person name="Uchino A."/>
            <person name="Tanaka F."/>
            <person name="Urashima Y."/>
            <person name="Miura S."/>
            <person name="Sakamoto M."/>
            <person name="Ohkuma M."/>
            <person name="Tohno M."/>
        </authorList>
    </citation>
    <scope>NUCLEOTIDE SEQUENCE</scope>
    <source>
        <strain evidence="2">D1-1</strain>
    </source>
</reference>
<dbReference type="AlphaFoldDB" id="A0A9W5Y1A7"/>
<gene>
    <name evidence="2" type="ORF">CFOLD11_15360</name>
</gene>
<evidence type="ECO:0000313" key="3">
    <source>
        <dbReference type="Proteomes" id="UP001057868"/>
    </source>
</evidence>
<organism evidence="2 3">
    <name type="scientific">Clostridium folliculivorans</name>
    <dbReference type="NCBI Taxonomy" id="2886038"/>
    <lineage>
        <taxon>Bacteria</taxon>
        <taxon>Bacillati</taxon>
        <taxon>Bacillota</taxon>
        <taxon>Clostridia</taxon>
        <taxon>Eubacteriales</taxon>
        <taxon>Clostridiaceae</taxon>
        <taxon>Clostridium</taxon>
    </lineage>
</organism>
<accession>A0A9W5Y1A7</accession>
<evidence type="ECO:0000256" key="1">
    <source>
        <dbReference type="SAM" id="MobiDB-lite"/>
    </source>
</evidence>
<feature type="region of interest" description="Disordered" evidence="1">
    <location>
        <begin position="1"/>
        <end position="31"/>
    </location>
</feature>
<proteinExistence type="predicted"/>
<dbReference type="RefSeq" id="WP_261851719.1">
    <property type="nucleotide sequence ID" value="NZ_BQXY01000002.1"/>
</dbReference>
<name>A0A9W5Y1A7_9CLOT</name>
<protein>
    <submittedName>
        <fullName evidence="2">Uncharacterized protein</fullName>
    </submittedName>
</protein>